<evidence type="ECO:0000313" key="1">
    <source>
        <dbReference type="Proteomes" id="UP000095287"/>
    </source>
</evidence>
<name>A0A1I7ZS47_9BILA</name>
<dbReference type="WBParaSite" id="L893_g28992.t1">
    <property type="protein sequence ID" value="L893_g28992.t1"/>
    <property type="gene ID" value="L893_g28992"/>
</dbReference>
<dbReference type="AlphaFoldDB" id="A0A1I7ZS47"/>
<organism evidence="1 2">
    <name type="scientific">Steinernema glaseri</name>
    <dbReference type="NCBI Taxonomy" id="37863"/>
    <lineage>
        <taxon>Eukaryota</taxon>
        <taxon>Metazoa</taxon>
        <taxon>Ecdysozoa</taxon>
        <taxon>Nematoda</taxon>
        <taxon>Chromadorea</taxon>
        <taxon>Rhabditida</taxon>
        <taxon>Tylenchina</taxon>
        <taxon>Panagrolaimomorpha</taxon>
        <taxon>Strongyloidoidea</taxon>
        <taxon>Steinernematidae</taxon>
        <taxon>Steinernema</taxon>
    </lineage>
</organism>
<accession>A0A1I7ZS47</accession>
<proteinExistence type="predicted"/>
<protein>
    <submittedName>
        <fullName evidence="2">Uncharacterized protein</fullName>
    </submittedName>
</protein>
<reference evidence="2" key="1">
    <citation type="submission" date="2016-11" db="UniProtKB">
        <authorList>
            <consortium name="WormBaseParasite"/>
        </authorList>
    </citation>
    <scope>IDENTIFICATION</scope>
</reference>
<dbReference type="Proteomes" id="UP000095287">
    <property type="component" value="Unplaced"/>
</dbReference>
<keyword evidence="1" id="KW-1185">Reference proteome</keyword>
<sequence>MEAMIVNQVELVSMARKELKILEVLFGISEADKSDVKAPIRIEPGMALDCPFSIAPLASHPTHRLHYLEYIQNAIPLYAPASLKCFGCSEDNSKSQKKLYTLPRFAFDIALMKRVANHGSCFEELELLPAAQLTFTTFPVGNQL</sequence>
<evidence type="ECO:0000313" key="2">
    <source>
        <dbReference type="WBParaSite" id="L893_g28992.t1"/>
    </source>
</evidence>